<reference evidence="2 3" key="1">
    <citation type="journal article" date="2017" name="Nat. Commun.">
        <title>Genome assembly with in vitro proximity ligation data and whole-genome triplication in lettuce.</title>
        <authorList>
            <person name="Reyes-Chin-Wo S."/>
            <person name="Wang Z."/>
            <person name="Yang X."/>
            <person name="Kozik A."/>
            <person name="Arikit S."/>
            <person name="Song C."/>
            <person name="Xia L."/>
            <person name="Froenicke L."/>
            <person name="Lavelle D.O."/>
            <person name="Truco M.J."/>
            <person name="Xia R."/>
            <person name="Zhu S."/>
            <person name="Xu C."/>
            <person name="Xu H."/>
            <person name="Xu X."/>
            <person name="Cox K."/>
            <person name="Korf I."/>
            <person name="Meyers B.C."/>
            <person name="Michelmore R.W."/>
        </authorList>
    </citation>
    <scope>NUCLEOTIDE SEQUENCE [LARGE SCALE GENOMIC DNA]</scope>
    <source>
        <strain evidence="3">cv. Salinas</strain>
        <tissue evidence="2">Seedlings</tissue>
    </source>
</reference>
<name>A0A9R1WWB1_LACSA</name>
<protein>
    <submittedName>
        <fullName evidence="2">Uncharacterized protein</fullName>
    </submittedName>
</protein>
<keyword evidence="3" id="KW-1185">Reference proteome</keyword>
<proteinExistence type="predicted"/>
<gene>
    <name evidence="2" type="ORF">LSAT_V11C800407360</name>
</gene>
<feature type="region of interest" description="Disordered" evidence="1">
    <location>
        <begin position="122"/>
        <end position="150"/>
    </location>
</feature>
<dbReference type="Proteomes" id="UP000235145">
    <property type="component" value="Unassembled WGS sequence"/>
</dbReference>
<dbReference type="AlphaFoldDB" id="A0A9R1WWB1"/>
<organism evidence="2 3">
    <name type="scientific">Lactuca sativa</name>
    <name type="common">Garden lettuce</name>
    <dbReference type="NCBI Taxonomy" id="4236"/>
    <lineage>
        <taxon>Eukaryota</taxon>
        <taxon>Viridiplantae</taxon>
        <taxon>Streptophyta</taxon>
        <taxon>Embryophyta</taxon>
        <taxon>Tracheophyta</taxon>
        <taxon>Spermatophyta</taxon>
        <taxon>Magnoliopsida</taxon>
        <taxon>eudicotyledons</taxon>
        <taxon>Gunneridae</taxon>
        <taxon>Pentapetalae</taxon>
        <taxon>asterids</taxon>
        <taxon>campanulids</taxon>
        <taxon>Asterales</taxon>
        <taxon>Asteraceae</taxon>
        <taxon>Cichorioideae</taxon>
        <taxon>Cichorieae</taxon>
        <taxon>Lactucinae</taxon>
        <taxon>Lactuca</taxon>
    </lineage>
</organism>
<comment type="caution">
    <text evidence="2">The sequence shown here is derived from an EMBL/GenBank/DDBJ whole genome shotgun (WGS) entry which is preliminary data.</text>
</comment>
<accession>A0A9R1WWB1</accession>
<dbReference type="EMBL" id="NBSK02000008">
    <property type="protein sequence ID" value="KAJ0190026.1"/>
    <property type="molecule type" value="Genomic_DNA"/>
</dbReference>
<sequence length="183" mass="21025">MTKNMKSVEYSLIHHHLSLCYEICVCCCSLPWQGLKAGTKKQKYDKISEKKMFTPIEFLYSVYQFDYIFDWTMLKYPHVGSSSRGRTTTKLPLNPGISAERAERTLVKQEVRDRFSGAVESFTRRNGSSSGLHGDHQPRHRSSENVTPSKDAVSKNKKILTFTFLPIKAMFLHLKNCLTLDNI</sequence>
<evidence type="ECO:0000256" key="1">
    <source>
        <dbReference type="SAM" id="MobiDB-lite"/>
    </source>
</evidence>
<evidence type="ECO:0000313" key="2">
    <source>
        <dbReference type="EMBL" id="KAJ0190026.1"/>
    </source>
</evidence>
<evidence type="ECO:0000313" key="3">
    <source>
        <dbReference type="Proteomes" id="UP000235145"/>
    </source>
</evidence>
<feature type="compositionally biased region" description="Basic and acidic residues" evidence="1">
    <location>
        <begin position="133"/>
        <end position="143"/>
    </location>
</feature>